<accession>A0A8T1S685</accession>
<keyword evidence="3" id="KW-1185">Reference proteome</keyword>
<dbReference type="Proteomes" id="UP000765507">
    <property type="component" value="Unassembled WGS sequence"/>
</dbReference>
<sequence length="112" mass="11951">HFYQSRAQPPTSASRVQSNTSARPGPPAHVYPAASQVMMIPSQISYPASQGAYYIPGQGRSTYVVPTQQYPVQPGAPSFYPGANPPEFGTYGKGPRRHRSSSIQSGVGVWGA</sequence>
<proteinExistence type="predicted"/>
<dbReference type="EMBL" id="JAHGAV010000560">
    <property type="protein sequence ID" value="KAG6924622.1"/>
    <property type="molecule type" value="Genomic_DNA"/>
</dbReference>
<keyword evidence="2" id="KW-0648">Protein biosynthesis</keyword>
<keyword evidence="2" id="KW-0396">Initiation factor</keyword>
<protein>
    <submittedName>
        <fullName evidence="2">Eukaryotic translation initiation factor 4 gamma 1</fullName>
    </submittedName>
</protein>
<feature type="region of interest" description="Disordered" evidence="1">
    <location>
        <begin position="75"/>
        <end position="112"/>
    </location>
</feature>
<dbReference type="OrthoDB" id="514777at2759"/>
<reference evidence="2 3" key="1">
    <citation type="journal article" date="2020" name="G3 (Bethesda)">
        <title>Draft Genome of the Common Snapping Turtle, Chelydra serpentina, a Model for Phenotypic Plasticity in Reptiles.</title>
        <authorList>
            <person name="Das D."/>
            <person name="Singh S.K."/>
            <person name="Bierstedt J."/>
            <person name="Erickson A."/>
            <person name="Galli G.L.J."/>
            <person name="Crossley D.A. 2nd"/>
            <person name="Rhen T."/>
        </authorList>
    </citation>
    <scope>NUCLEOTIDE SEQUENCE [LARGE SCALE GENOMIC DNA]</scope>
    <source>
        <strain evidence="2">KW</strain>
    </source>
</reference>
<evidence type="ECO:0000313" key="2">
    <source>
        <dbReference type="EMBL" id="KAG6924622.1"/>
    </source>
</evidence>
<feature type="non-terminal residue" evidence="2">
    <location>
        <position position="112"/>
    </location>
</feature>
<evidence type="ECO:0000256" key="1">
    <source>
        <dbReference type="SAM" id="MobiDB-lite"/>
    </source>
</evidence>
<feature type="compositionally biased region" description="Polar residues" evidence="1">
    <location>
        <begin position="1"/>
        <end position="22"/>
    </location>
</feature>
<feature type="region of interest" description="Disordered" evidence="1">
    <location>
        <begin position="1"/>
        <end position="29"/>
    </location>
</feature>
<evidence type="ECO:0000313" key="3">
    <source>
        <dbReference type="Proteomes" id="UP000765507"/>
    </source>
</evidence>
<organism evidence="2 3">
    <name type="scientific">Chelydra serpentina</name>
    <name type="common">Snapping turtle</name>
    <name type="synonym">Testudo serpentina</name>
    <dbReference type="NCBI Taxonomy" id="8475"/>
    <lineage>
        <taxon>Eukaryota</taxon>
        <taxon>Metazoa</taxon>
        <taxon>Chordata</taxon>
        <taxon>Craniata</taxon>
        <taxon>Vertebrata</taxon>
        <taxon>Euteleostomi</taxon>
        <taxon>Archelosauria</taxon>
        <taxon>Testudinata</taxon>
        <taxon>Testudines</taxon>
        <taxon>Cryptodira</taxon>
        <taxon>Durocryptodira</taxon>
        <taxon>Americhelydia</taxon>
        <taxon>Chelydroidea</taxon>
        <taxon>Chelydridae</taxon>
        <taxon>Chelydra</taxon>
    </lineage>
</organism>
<dbReference type="GO" id="GO:0003743">
    <property type="term" value="F:translation initiation factor activity"/>
    <property type="evidence" value="ECO:0007669"/>
    <property type="project" value="UniProtKB-KW"/>
</dbReference>
<gene>
    <name evidence="2" type="ORF">G0U57_016879</name>
</gene>
<comment type="caution">
    <text evidence="2">The sequence shown here is derived from an EMBL/GenBank/DDBJ whole genome shotgun (WGS) entry which is preliminary data.</text>
</comment>
<name>A0A8T1S685_CHESE</name>
<dbReference type="AlphaFoldDB" id="A0A8T1S685"/>